<evidence type="ECO:0000259" key="1">
    <source>
        <dbReference type="Pfam" id="PF00534"/>
    </source>
</evidence>
<dbReference type="RefSeq" id="WP_086486944.1">
    <property type="nucleotide sequence ID" value="NZ_MSLT01000006.1"/>
</dbReference>
<keyword evidence="3" id="KW-1185">Reference proteome</keyword>
<evidence type="ECO:0000313" key="2">
    <source>
        <dbReference type="EMBL" id="OUD15351.1"/>
    </source>
</evidence>
<organism evidence="2 3">
    <name type="scientific">Thioflexithrix psekupsensis</name>
    <dbReference type="NCBI Taxonomy" id="1570016"/>
    <lineage>
        <taxon>Bacteria</taxon>
        <taxon>Pseudomonadati</taxon>
        <taxon>Pseudomonadota</taxon>
        <taxon>Gammaproteobacteria</taxon>
        <taxon>Thiotrichales</taxon>
        <taxon>Thioflexithrix</taxon>
    </lineage>
</organism>
<evidence type="ECO:0000313" key="3">
    <source>
        <dbReference type="Proteomes" id="UP000194798"/>
    </source>
</evidence>
<dbReference type="PANTHER" id="PTHR45947:SF3">
    <property type="entry name" value="SULFOQUINOVOSYL TRANSFERASE SQD2"/>
    <property type="match status" value="1"/>
</dbReference>
<dbReference type="InterPro" id="IPR001296">
    <property type="entry name" value="Glyco_trans_1"/>
</dbReference>
<dbReference type="InterPro" id="IPR050194">
    <property type="entry name" value="Glycosyltransferase_grp1"/>
</dbReference>
<dbReference type="GO" id="GO:0016757">
    <property type="term" value="F:glycosyltransferase activity"/>
    <property type="evidence" value="ECO:0007669"/>
    <property type="project" value="InterPro"/>
</dbReference>
<sequence>MLSLIFNPVLIKEDLTMSIPSDVTIFLVAPNVSEQMGGEGMKALQIFQELKKLHPNTIQVTHERTEAEIVNQLKLPDVLFVRDDAKAIFLWRSKALQWFVNIWFCQSAIKLIENYVKEKGLNPAKVIVHQTEPNSPVMPRVIARSFYNVFGPINGNIYYPKMFRQHEVLSAKLRRIFHIPFQKINRLFFRGATKADLLLIAGGDRTWSSMRIGGVPEAKMVECLDCGVKDDILNRPRVQHQGQNMRFVHFGRLVFHKGTALIIESLAHTQHPITLDVVGRGPELAHCKALAKQLNVEDRVHFLDWYPQHSDLLDSFTHYRGFILPSIEDANGIVVQEGMALGLPGICLDWGGPQLLVEEGVTGYLIKPTSREFIVTQMAQHLDRLAMDGELAEKMSIKARAKAEEWRWSKVMAEWITHYQKIIASRSLS</sequence>
<dbReference type="SUPFAM" id="SSF53756">
    <property type="entry name" value="UDP-Glycosyltransferase/glycogen phosphorylase"/>
    <property type="match status" value="1"/>
</dbReference>
<dbReference type="PANTHER" id="PTHR45947">
    <property type="entry name" value="SULFOQUINOVOSYL TRANSFERASE SQD2"/>
    <property type="match status" value="1"/>
</dbReference>
<dbReference type="OrthoDB" id="9772485at2"/>
<dbReference type="Gene3D" id="3.40.50.2000">
    <property type="entry name" value="Glycogen Phosphorylase B"/>
    <property type="match status" value="2"/>
</dbReference>
<comment type="caution">
    <text evidence="2">The sequence shown here is derived from an EMBL/GenBank/DDBJ whole genome shotgun (WGS) entry which is preliminary data.</text>
</comment>
<protein>
    <recommendedName>
        <fullName evidence="1">Glycosyl transferase family 1 domain-containing protein</fullName>
    </recommendedName>
</protein>
<dbReference type="Pfam" id="PF00534">
    <property type="entry name" value="Glycos_transf_1"/>
    <property type="match status" value="1"/>
</dbReference>
<dbReference type="Proteomes" id="UP000194798">
    <property type="component" value="Unassembled WGS sequence"/>
</dbReference>
<proteinExistence type="predicted"/>
<reference evidence="2 3" key="1">
    <citation type="submission" date="2016-12" db="EMBL/GenBank/DDBJ databases">
        <title>Thioflexothrix psekupsii D3 genome sequencing and assembly.</title>
        <authorList>
            <person name="Fomenkov A."/>
            <person name="Vincze T."/>
            <person name="Grabovich M."/>
            <person name="Anton B.P."/>
            <person name="Dubinina G."/>
            <person name="Orlova M."/>
            <person name="Belousova E."/>
            <person name="Roberts R.J."/>
        </authorList>
    </citation>
    <scope>NUCLEOTIDE SEQUENCE [LARGE SCALE GENOMIC DNA]</scope>
    <source>
        <strain evidence="2">D3</strain>
    </source>
</reference>
<dbReference type="EMBL" id="MSLT01000006">
    <property type="protein sequence ID" value="OUD15351.1"/>
    <property type="molecule type" value="Genomic_DNA"/>
</dbReference>
<accession>A0A251XA94</accession>
<name>A0A251XA94_9GAMM</name>
<dbReference type="AlphaFoldDB" id="A0A251XA94"/>
<feature type="domain" description="Glycosyl transferase family 1" evidence="1">
    <location>
        <begin position="236"/>
        <end position="401"/>
    </location>
</feature>
<gene>
    <name evidence="2" type="ORF">TPSD3_02135</name>
</gene>